<evidence type="ECO:0000256" key="5">
    <source>
        <dbReference type="ARBA" id="ARBA00038359"/>
    </source>
</evidence>
<keyword evidence="3 7" id="KW-1133">Transmembrane helix</keyword>
<dbReference type="VEuPathDB" id="FungiDB:ATCC64974_26060"/>
<proteinExistence type="inferred from homology"/>
<feature type="transmembrane region" description="Helical" evidence="7">
    <location>
        <begin position="151"/>
        <end position="176"/>
    </location>
</feature>
<feature type="transmembrane region" description="Helical" evidence="7">
    <location>
        <begin position="116"/>
        <end position="139"/>
    </location>
</feature>
<dbReference type="VEuPathDB" id="FungiDB:An13g03450"/>
<dbReference type="PANTHER" id="PTHR33048">
    <property type="entry name" value="PTH11-LIKE INTEGRAL MEMBRANE PROTEIN (AFU_ORTHOLOGUE AFUA_5G11245)"/>
    <property type="match status" value="1"/>
</dbReference>
<evidence type="ECO:0000313" key="9">
    <source>
        <dbReference type="EMBL" id="GAQ43998.1"/>
    </source>
</evidence>
<keyword evidence="2 7" id="KW-0812">Transmembrane</keyword>
<comment type="similarity">
    <text evidence="5">Belongs to the SAT4 family.</text>
</comment>
<dbReference type="PANTHER" id="PTHR33048:SF146">
    <property type="entry name" value="INTEGRAL MEMBRANE PROTEIN"/>
    <property type="match status" value="1"/>
</dbReference>
<dbReference type="AlphaFoldDB" id="A0A124BY01"/>
<feature type="compositionally biased region" description="Polar residues" evidence="6">
    <location>
        <begin position="246"/>
        <end position="256"/>
    </location>
</feature>
<dbReference type="Proteomes" id="UP000068243">
    <property type="component" value="Unassembled WGS sequence"/>
</dbReference>
<comment type="caution">
    <text evidence="9">The sequence shown here is derived from an EMBL/GenBank/DDBJ whole genome shotgun (WGS) entry which is preliminary data.</text>
</comment>
<sequence>MSPEALATLLDEPALAAPSGVTANFDNPPNSNTLAWVVTTFLLMIGAYGAYWGTAYAGPHEAIWKFYLPSKCYSLPDVMLTSASVQVASDITMFFLPQRIIWRLQMNWQKKIGVSIIFGVGILASVAACFRLSHTVAFANTTDTMYLIGPLLFWACGEMTCGFFILSVPCLSKLIIESGLPRSVKQSLGFGSKPSEPSYEDSEQPHRSGQSDALRSHPMRPWLKGTDTIWSKIGDEDHDHDALRNSGKSESQTSLHRAQADGRS</sequence>
<dbReference type="GO" id="GO:0016020">
    <property type="term" value="C:membrane"/>
    <property type="evidence" value="ECO:0007669"/>
    <property type="project" value="UniProtKB-SubCell"/>
</dbReference>
<evidence type="ECO:0000256" key="1">
    <source>
        <dbReference type="ARBA" id="ARBA00004141"/>
    </source>
</evidence>
<keyword evidence="4 7" id="KW-0472">Membrane</keyword>
<feature type="domain" description="Rhodopsin" evidence="8">
    <location>
        <begin position="31"/>
        <end position="175"/>
    </location>
</feature>
<evidence type="ECO:0000256" key="7">
    <source>
        <dbReference type="SAM" id="Phobius"/>
    </source>
</evidence>
<dbReference type="InterPro" id="IPR052337">
    <property type="entry name" value="SAT4-like"/>
</dbReference>
<accession>A0A124BY01</accession>
<evidence type="ECO:0000256" key="2">
    <source>
        <dbReference type="ARBA" id="ARBA00022692"/>
    </source>
</evidence>
<feature type="transmembrane region" description="Helical" evidence="7">
    <location>
        <begin position="34"/>
        <end position="58"/>
    </location>
</feature>
<evidence type="ECO:0000256" key="3">
    <source>
        <dbReference type="ARBA" id="ARBA00022989"/>
    </source>
</evidence>
<dbReference type="VEuPathDB" id="FungiDB:M747DRAFT_253451"/>
<dbReference type="OMA" id="AYAGPHE"/>
<name>A0A124BY01_ASPNG</name>
<reference evidence="10" key="1">
    <citation type="journal article" date="2016" name="Genome Announc.">
        <title>Draft genome sequence of Aspergillus niger strain An76.</title>
        <authorList>
            <person name="Gong W."/>
            <person name="Cheng Z."/>
            <person name="Zhang H."/>
            <person name="Liu L."/>
            <person name="Gao P."/>
            <person name="Wang L."/>
        </authorList>
    </citation>
    <scope>NUCLEOTIDE SEQUENCE [LARGE SCALE GENOMIC DNA]</scope>
    <source>
        <strain evidence="10">An76</strain>
    </source>
</reference>
<dbReference type="InterPro" id="IPR049326">
    <property type="entry name" value="Rhodopsin_dom_fungi"/>
</dbReference>
<feature type="compositionally biased region" description="Basic and acidic residues" evidence="6">
    <location>
        <begin position="233"/>
        <end position="243"/>
    </location>
</feature>
<dbReference type="PaxDb" id="5061-CADANGAP00010663"/>
<protein>
    <recommendedName>
        <fullName evidence="8">Rhodopsin domain-containing protein</fullName>
    </recommendedName>
</protein>
<evidence type="ECO:0000256" key="4">
    <source>
        <dbReference type="ARBA" id="ARBA00023136"/>
    </source>
</evidence>
<dbReference type="EMBL" id="BCMY01000011">
    <property type="protein sequence ID" value="GAQ43998.1"/>
    <property type="molecule type" value="Genomic_DNA"/>
</dbReference>
<dbReference type="OrthoDB" id="4682787at2759"/>
<dbReference type="Pfam" id="PF20684">
    <property type="entry name" value="Fung_rhodopsin"/>
    <property type="match status" value="1"/>
</dbReference>
<gene>
    <name evidence="9" type="ORF">ABL_06659</name>
</gene>
<organism evidence="9 10">
    <name type="scientific">Aspergillus niger</name>
    <dbReference type="NCBI Taxonomy" id="5061"/>
    <lineage>
        <taxon>Eukaryota</taxon>
        <taxon>Fungi</taxon>
        <taxon>Dikarya</taxon>
        <taxon>Ascomycota</taxon>
        <taxon>Pezizomycotina</taxon>
        <taxon>Eurotiomycetes</taxon>
        <taxon>Eurotiomycetidae</taxon>
        <taxon>Eurotiales</taxon>
        <taxon>Aspergillaceae</taxon>
        <taxon>Aspergillus</taxon>
        <taxon>Aspergillus subgen. Circumdati</taxon>
    </lineage>
</organism>
<evidence type="ECO:0000259" key="8">
    <source>
        <dbReference type="Pfam" id="PF20684"/>
    </source>
</evidence>
<evidence type="ECO:0000256" key="6">
    <source>
        <dbReference type="SAM" id="MobiDB-lite"/>
    </source>
</evidence>
<dbReference type="VEuPathDB" id="FungiDB:ASPNIDRAFT2_1181652"/>
<evidence type="ECO:0000313" key="10">
    <source>
        <dbReference type="Proteomes" id="UP000068243"/>
    </source>
</evidence>
<feature type="region of interest" description="Disordered" evidence="6">
    <location>
        <begin position="187"/>
        <end position="264"/>
    </location>
</feature>
<comment type="subcellular location">
    <subcellularLocation>
        <location evidence="1">Membrane</location>
        <topology evidence="1">Multi-pass membrane protein</topology>
    </subcellularLocation>
</comment>